<comment type="caution">
    <text evidence="1">The sequence shown here is derived from an EMBL/GenBank/DDBJ whole genome shotgun (WGS) entry which is preliminary data.</text>
</comment>
<reference evidence="1 2" key="1">
    <citation type="journal article" date="2021" name="Int. J. Syst. Evol. Microbiol.">
        <title>Amazonocrinis nigriterrae gen. nov., sp. nov., Atlanticothrix silvestris gen. nov., sp. nov. and Dendronalium phyllosphericum gen. nov., sp. nov., nostocacean cyanobacteria from Brazilian environments.</title>
        <authorList>
            <person name="Alvarenga D.O."/>
            <person name="Andreote A.P.D."/>
            <person name="Branco L.H.Z."/>
            <person name="Delbaje E."/>
            <person name="Cruz R.B."/>
            <person name="Varani A.M."/>
            <person name="Fiore M.F."/>
        </authorList>
    </citation>
    <scope>NUCLEOTIDE SEQUENCE [LARGE SCALE GENOMIC DNA]</scope>
    <source>
        <strain evidence="1 2">CENA67</strain>
    </source>
</reference>
<name>A0A8J7L7W2_9NOST</name>
<dbReference type="EMBL" id="JAECZC010000004">
    <property type="protein sequence ID" value="MBH8561421.1"/>
    <property type="molecule type" value="Genomic_DNA"/>
</dbReference>
<dbReference type="RefSeq" id="WP_198123437.1">
    <property type="nucleotide sequence ID" value="NZ_JAECZC010000004.1"/>
</dbReference>
<accession>A0A8J7L7W2</accession>
<protein>
    <submittedName>
        <fullName evidence="1">Uncharacterized protein</fullName>
    </submittedName>
</protein>
<gene>
    <name evidence="1" type="ORF">I8748_04375</name>
</gene>
<dbReference type="AlphaFoldDB" id="A0A8J7L7W2"/>
<evidence type="ECO:0000313" key="1">
    <source>
        <dbReference type="EMBL" id="MBH8561421.1"/>
    </source>
</evidence>
<organism evidence="1 2">
    <name type="scientific">Amazonocrinis nigriterrae CENA67</name>
    <dbReference type="NCBI Taxonomy" id="2794033"/>
    <lineage>
        <taxon>Bacteria</taxon>
        <taxon>Bacillati</taxon>
        <taxon>Cyanobacteriota</taxon>
        <taxon>Cyanophyceae</taxon>
        <taxon>Nostocales</taxon>
        <taxon>Nostocaceae</taxon>
        <taxon>Amazonocrinis</taxon>
        <taxon>Amazonocrinis nigriterrae</taxon>
    </lineage>
</organism>
<proteinExistence type="predicted"/>
<keyword evidence="2" id="KW-1185">Reference proteome</keyword>
<sequence>MKASSTHPGKLAEVLKVIKAFNSQIQKNNTTIIYVYLLRIVTIFRMSNLPDAIQTSSSPRKF</sequence>
<dbReference type="Proteomes" id="UP000632766">
    <property type="component" value="Unassembled WGS sequence"/>
</dbReference>
<evidence type="ECO:0000313" key="2">
    <source>
        <dbReference type="Proteomes" id="UP000632766"/>
    </source>
</evidence>